<sequence>MIRKQIDFHSEEINEIRTLYQQAFPKNEQTNLTWLFDDLHKGIIYGYYQEEKLIGFTILCIHHQIVSILYLAVKEEYRNLGYGSMILEDLSKEYVSNRIMLDIEQIKECKNKEQRIKRKQFYLRNGFQETKVCYTWQKEDYIILCKNGMIGDKEFWSFWNSLKRRQDEINRTKA</sequence>
<protein>
    <recommendedName>
        <fullName evidence="1">N-acetyltransferase domain-containing protein</fullName>
    </recommendedName>
</protein>
<name>A0A2T3FZV8_9FIRM</name>
<feature type="domain" description="N-acetyltransferase" evidence="1">
    <location>
        <begin position="1"/>
        <end position="148"/>
    </location>
</feature>
<dbReference type="InterPro" id="IPR016181">
    <property type="entry name" value="Acyl_CoA_acyltransferase"/>
</dbReference>
<evidence type="ECO:0000313" key="2">
    <source>
        <dbReference type="EMBL" id="PST40783.1"/>
    </source>
</evidence>
<dbReference type="EMBL" id="PYLP01000005">
    <property type="protein sequence ID" value="PST40783.1"/>
    <property type="molecule type" value="Genomic_DNA"/>
</dbReference>
<dbReference type="GO" id="GO:0016747">
    <property type="term" value="F:acyltransferase activity, transferring groups other than amino-acyl groups"/>
    <property type="evidence" value="ECO:0007669"/>
    <property type="project" value="InterPro"/>
</dbReference>
<evidence type="ECO:0000259" key="1">
    <source>
        <dbReference type="PROSITE" id="PS51186"/>
    </source>
</evidence>
<dbReference type="Pfam" id="PF13508">
    <property type="entry name" value="Acetyltransf_7"/>
    <property type="match status" value="1"/>
</dbReference>
<dbReference type="AlphaFoldDB" id="A0A2T3FZV8"/>
<accession>A0A2T3FZV8</accession>
<dbReference type="Gene3D" id="3.40.630.30">
    <property type="match status" value="1"/>
</dbReference>
<gene>
    <name evidence="2" type="ORF">C7U55_05835</name>
</gene>
<dbReference type="SUPFAM" id="SSF55729">
    <property type="entry name" value="Acyl-CoA N-acyltransferases (Nat)"/>
    <property type="match status" value="1"/>
</dbReference>
<evidence type="ECO:0000313" key="3">
    <source>
        <dbReference type="Proteomes" id="UP000241201"/>
    </source>
</evidence>
<dbReference type="CDD" id="cd04301">
    <property type="entry name" value="NAT_SF"/>
    <property type="match status" value="1"/>
</dbReference>
<dbReference type="RefSeq" id="WP_106987770.1">
    <property type="nucleotide sequence ID" value="NZ_PYLP01000005.1"/>
</dbReference>
<comment type="caution">
    <text evidence="2">The sequence shown here is derived from an EMBL/GenBank/DDBJ whole genome shotgun (WGS) entry which is preliminary data.</text>
</comment>
<keyword evidence="3" id="KW-1185">Reference proteome</keyword>
<dbReference type="InterPro" id="IPR000182">
    <property type="entry name" value="GNAT_dom"/>
</dbReference>
<dbReference type="PROSITE" id="PS51186">
    <property type="entry name" value="GNAT"/>
    <property type="match status" value="1"/>
</dbReference>
<dbReference type="Proteomes" id="UP000241201">
    <property type="component" value="Unassembled WGS sequence"/>
</dbReference>
<proteinExistence type="predicted"/>
<organism evidence="2 3">
    <name type="scientific">Faecalibacillus faecis</name>
    <dbReference type="NCBI Taxonomy" id="1982628"/>
    <lineage>
        <taxon>Bacteria</taxon>
        <taxon>Bacillati</taxon>
        <taxon>Bacillota</taxon>
        <taxon>Erysipelotrichia</taxon>
        <taxon>Erysipelotrichales</taxon>
        <taxon>Coprobacillaceae</taxon>
        <taxon>Faecalibacillus</taxon>
    </lineage>
</organism>
<reference evidence="3" key="1">
    <citation type="submission" date="2018-03" db="EMBL/GenBank/DDBJ databases">
        <title>Lachnoclostridium SNUG30370 gen.nov., sp.nov., isolated from human faeces.</title>
        <authorList>
            <person name="Seo B."/>
            <person name="Jeon K."/>
            <person name="Ko G."/>
        </authorList>
    </citation>
    <scope>NUCLEOTIDE SEQUENCE [LARGE SCALE GENOMIC DNA]</scope>
    <source>
        <strain evidence="3">SNUG30370</strain>
    </source>
</reference>
<dbReference type="GeneID" id="77470613"/>